<keyword evidence="1" id="KW-1133">Transmembrane helix</keyword>
<dbReference type="EMBL" id="CP000887">
    <property type="protein sequence ID" value="ACD72146.1"/>
    <property type="molecule type" value="Genomic_DNA"/>
</dbReference>
<organism evidence="2 3">
    <name type="scientific">Brucella abortus (strain S19)</name>
    <dbReference type="NCBI Taxonomy" id="430066"/>
    <lineage>
        <taxon>Bacteria</taxon>
        <taxon>Pseudomonadati</taxon>
        <taxon>Pseudomonadota</taxon>
        <taxon>Alphaproteobacteria</taxon>
        <taxon>Hyphomicrobiales</taxon>
        <taxon>Brucellaceae</taxon>
        <taxon>Brucella/Ochrobactrum group</taxon>
        <taxon>Brucella</taxon>
    </lineage>
</organism>
<evidence type="ECO:0000256" key="1">
    <source>
        <dbReference type="SAM" id="Phobius"/>
    </source>
</evidence>
<dbReference type="HOGENOM" id="CLU_096548_2_0_5"/>
<dbReference type="AlphaFoldDB" id="A0A0F6APX5"/>
<dbReference type="Proteomes" id="UP000002565">
    <property type="component" value="Chromosome 1"/>
</dbReference>
<keyword evidence="1" id="KW-0472">Membrane</keyword>
<feature type="transmembrane region" description="Helical" evidence="1">
    <location>
        <begin position="112"/>
        <end position="134"/>
    </location>
</feature>
<accession>A0A0F6APX5</accession>
<evidence type="ECO:0000313" key="3">
    <source>
        <dbReference type="Proteomes" id="UP000002565"/>
    </source>
</evidence>
<evidence type="ECO:0000313" key="2">
    <source>
        <dbReference type="EMBL" id="ACD72146.1"/>
    </source>
</evidence>
<gene>
    <name evidence="2" type="ordered locus">BAbS19_I06150</name>
</gene>
<feature type="transmembrane region" description="Helical" evidence="1">
    <location>
        <begin position="81"/>
        <end position="100"/>
    </location>
</feature>
<dbReference type="KEGG" id="bmc:BAbS19_I06150"/>
<keyword evidence="1" id="KW-0812">Transmembrane</keyword>
<feature type="transmembrane region" description="Helical" evidence="1">
    <location>
        <begin position="56"/>
        <end position="74"/>
    </location>
</feature>
<evidence type="ECO:0008006" key="4">
    <source>
        <dbReference type="Google" id="ProtNLM"/>
    </source>
</evidence>
<name>A0A0F6APX5_BRUA1</name>
<sequence>MRRQRRKHLIVDNSKMPSINGQPRSVLFGTLAGLCGALGIASYAGAAHMGESHLGTIAPLLLAHAPALLFLSLISPVSRVVRIGGAILVVGLALFCGDLFMRDMTGDRLFPFAAPTGGSLMILGWLCLGCSGWFSANAK</sequence>
<proteinExistence type="predicted"/>
<protein>
    <recommendedName>
        <fullName evidence="4">DUF423 domain-containing protein</fullName>
    </recommendedName>
</protein>
<dbReference type="InterPro" id="IPR006696">
    <property type="entry name" value="DUF423"/>
</dbReference>
<dbReference type="Pfam" id="PF04241">
    <property type="entry name" value="DUF423"/>
    <property type="match status" value="1"/>
</dbReference>
<reference evidence="2 3" key="1">
    <citation type="journal article" date="2008" name="PLoS ONE">
        <title>Genome sequence of Brucella abortus vaccine strain S19 compared to virulent strains yields candidate virulence genes.</title>
        <authorList>
            <person name="Crasta O.R."/>
            <person name="Folkerts O."/>
            <person name="Fei Z."/>
            <person name="Mane S.P."/>
            <person name="Evans C."/>
            <person name="Martino-Catt S."/>
            <person name="Bricker B."/>
            <person name="Yu G."/>
            <person name="Du L."/>
            <person name="Sobral B.W."/>
        </authorList>
    </citation>
    <scope>NUCLEOTIDE SEQUENCE [LARGE SCALE GENOMIC DNA]</scope>
    <source>
        <strain evidence="2 3">S19</strain>
    </source>
</reference>